<sequence>MAEDWKAAEACIARIKVIGDESNRQVDVIGETDGLNLIGIGTDAAVFHYEGTPRYAYKVYSDHAVYKKSIERDVYERLAGIPYFPSLHGEGDNYLVISYEPGPTLQDCLTEGIPVPVQAIRDVEEARRLVRERGLNPRDIHLKNVILQNGRGKVLDVSEYVEGGNDKRWEHLVWAYDKFYGAIEGRRIPEWLLEAVKKSYNKLDQSSLNLEDIAARVNRVLARFK</sequence>
<keyword evidence="1" id="KW-0723">Serine/threonine-protein kinase</keyword>
<keyword evidence="2" id="KW-1185">Reference proteome</keyword>
<name>A0A2R5F412_9BACL</name>
<dbReference type="GO" id="GO:0004674">
    <property type="term" value="F:protein serine/threonine kinase activity"/>
    <property type="evidence" value="ECO:0007669"/>
    <property type="project" value="UniProtKB-KW"/>
</dbReference>
<accession>A0A2R5F412</accession>
<protein>
    <submittedName>
        <fullName evidence="1">Serine/threonine protein kinase</fullName>
    </submittedName>
</protein>
<gene>
    <name evidence="1" type="ORF">PAT3040_05597</name>
</gene>
<comment type="caution">
    <text evidence="1">The sequence shown here is derived from an EMBL/GenBank/DDBJ whole genome shotgun (WGS) entry which is preliminary data.</text>
</comment>
<evidence type="ECO:0000313" key="1">
    <source>
        <dbReference type="EMBL" id="GBG10831.1"/>
    </source>
</evidence>
<keyword evidence="1" id="KW-0808">Transferase</keyword>
<dbReference type="InterPro" id="IPR011009">
    <property type="entry name" value="Kinase-like_dom_sf"/>
</dbReference>
<dbReference type="RefSeq" id="WP_108995247.1">
    <property type="nucleotide sequence ID" value="NZ_BDQX01000356.1"/>
</dbReference>
<dbReference type="SUPFAM" id="SSF56112">
    <property type="entry name" value="Protein kinase-like (PK-like)"/>
    <property type="match status" value="1"/>
</dbReference>
<dbReference type="EMBL" id="BDQX01000356">
    <property type="protein sequence ID" value="GBG10831.1"/>
    <property type="molecule type" value="Genomic_DNA"/>
</dbReference>
<dbReference type="Proteomes" id="UP000245202">
    <property type="component" value="Unassembled WGS sequence"/>
</dbReference>
<evidence type="ECO:0000313" key="2">
    <source>
        <dbReference type="Proteomes" id="UP000245202"/>
    </source>
</evidence>
<organism evidence="1 2">
    <name type="scientific">Paenibacillus agaridevorans</name>
    <dbReference type="NCBI Taxonomy" id="171404"/>
    <lineage>
        <taxon>Bacteria</taxon>
        <taxon>Bacillati</taxon>
        <taxon>Bacillota</taxon>
        <taxon>Bacilli</taxon>
        <taxon>Bacillales</taxon>
        <taxon>Paenibacillaceae</taxon>
        <taxon>Paenibacillus</taxon>
    </lineage>
</organism>
<proteinExistence type="predicted"/>
<reference evidence="1 2" key="1">
    <citation type="submission" date="2017-08" db="EMBL/GenBank/DDBJ databases">
        <title>Substantial Increase in Enzyme Production by Combined Drug-Resistance Mutations in Paenibacillus agaridevorans.</title>
        <authorList>
            <person name="Tanaka Y."/>
            <person name="Funane K."/>
            <person name="Hosaka T."/>
            <person name="Shiwa Y."/>
            <person name="Fujita N."/>
            <person name="Miyazaki T."/>
            <person name="Yoshikawa H."/>
            <person name="Murakami K."/>
            <person name="Kasahara K."/>
            <person name="Inaoka T."/>
            <person name="Hiraga Y."/>
            <person name="Ochi K."/>
        </authorList>
    </citation>
    <scope>NUCLEOTIDE SEQUENCE [LARGE SCALE GENOMIC DNA]</scope>
    <source>
        <strain evidence="1 2">T-3040</strain>
    </source>
</reference>
<keyword evidence="1" id="KW-0418">Kinase</keyword>
<dbReference type="AlphaFoldDB" id="A0A2R5F412"/>